<feature type="region of interest" description="Disordered" evidence="1">
    <location>
        <begin position="1"/>
        <end position="26"/>
    </location>
</feature>
<dbReference type="GeneID" id="103487660"/>
<name>A0ABM3L1W1_CUCME</name>
<dbReference type="Proteomes" id="UP001652600">
    <property type="component" value="Chromosome 7"/>
</dbReference>
<dbReference type="RefSeq" id="XP_050944024.1">
    <property type="nucleotide sequence ID" value="XM_051088067.1"/>
</dbReference>
<proteinExistence type="predicted"/>
<feature type="compositionally biased region" description="Polar residues" evidence="1">
    <location>
        <begin position="16"/>
        <end position="26"/>
    </location>
</feature>
<gene>
    <name evidence="3" type="primary">LOC103487660</name>
</gene>
<feature type="compositionally biased region" description="Polar residues" evidence="1">
    <location>
        <begin position="91"/>
        <end position="102"/>
    </location>
</feature>
<protein>
    <submittedName>
        <fullName evidence="3">Uncharacterized protein LOC103487660</fullName>
    </submittedName>
</protein>
<evidence type="ECO:0000256" key="1">
    <source>
        <dbReference type="SAM" id="MobiDB-lite"/>
    </source>
</evidence>
<accession>A0ABM3L1W1</accession>
<evidence type="ECO:0000313" key="2">
    <source>
        <dbReference type="Proteomes" id="UP001652600"/>
    </source>
</evidence>
<reference evidence="3" key="1">
    <citation type="submission" date="2025-08" db="UniProtKB">
        <authorList>
            <consortium name="RefSeq"/>
        </authorList>
    </citation>
    <scope>IDENTIFICATION</scope>
    <source>
        <tissue evidence="3">Stem</tissue>
    </source>
</reference>
<keyword evidence="2" id="KW-1185">Reference proteome</keyword>
<feature type="region of interest" description="Disordered" evidence="1">
    <location>
        <begin position="80"/>
        <end position="193"/>
    </location>
</feature>
<sequence length="431" mass="47149">MVNTRKGSYVPKQSEDASNAITSSPSLVHHVRVPKVGESAAPVSPAVHAHRASEATVSNMDLDDQDNVLLIRLLKKPSEPVTAERLPSDPPSSIHSQESLSTEGLFIPTPGDPRCSPAIPLGHSPSIQPPRLKLPTSQPNASKIPSKDIPPPTDDPIAPSSEGRPESPKGSKPPKRKTQQARRNVTTKTGRKKIPANVPFVSIDGISFHHEESVQRRKFVMQRRITDELIREFIVNLPDEFNDLSSADYQTMHIRGFKFVISPAVINATLSVKYAILYKIGIANWFPSSHASSISAALGQGFHCFSEVVLQSAISPKWSGAYYTDALGLEPKTIALSYRLFQGSHVSDIDHDVPPTRGPRIFHTTNWDDSAEGFYVGYELATRIINSLTAESHALTNSITLLSKRRLEVDALIRHLKSSAPSTSRQQPPSG</sequence>
<organism evidence="2 3">
    <name type="scientific">Cucumis melo</name>
    <name type="common">Muskmelon</name>
    <dbReference type="NCBI Taxonomy" id="3656"/>
    <lineage>
        <taxon>Eukaryota</taxon>
        <taxon>Viridiplantae</taxon>
        <taxon>Streptophyta</taxon>
        <taxon>Embryophyta</taxon>
        <taxon>Tracheophyta</taxon>
        <taxon>Spermatophyta</taxon>
        <taxon>Magnoliopsida</taxon>
        <taxon>eudicotyledons</taxon>
        <taxon>Gunneridae</taxon>
        <taxon>Pentapetalae</taxon>
        <taxon>rosids</taxon>
        <taxon>fabids</taxon>
        <taxon>Cucurbitales</taxon>
        <taxon>Cucurbitaceae</taxon>
        <taxon>Benincaseae</taxon>
        <taxon>Cucumis</taxon>
    </lineage>
</organism>
<evidence type="ECO:0000313" key="3">
    <source>
        <dbReference type="RefSeq" id="XP_050944024.1"/>
    </source>
</evidence>